<comment type="caution">
    <text evidence="6">The sequence shown here is derived from an EMBL/GenBank/DDBJ whole genome shotgun (WGS) entry which is preliminary data.</text>
</comment>
<keyword evidence="1 6" id="KW-0328">Glycosyltransferase</keyword>
<keyword evidence="2 6" id="KW-0808">Transferase</keyword>
<dbReference type="EMBL" id="SMCR01000003">
    <property type="protein sequence ID" value="TCV98078.1"/>
    <property type="molecule type" value="Genomic_DNA"/>
</dbReference>
<dbReference type="SUPFAM" id="SSF47648">
    <property type="entry name" value="Nucleoside phosphorylase/phosphoribosyltransferase N-terminal domain"/>
    <property type="match status" value="1"/>
</dbReference>
<dbReference type="PANTHER" id="PTHR43285:SF4">
    <property type="entry name" value="TRANSFERASE"/>
    <property type="match status" value="1"/>
</dbReference>
<dbReference type="GO" id="GO:0005829">
    <property type="term" value="C:cytosol"/>
    <property type="evidence" value="ECO:0007669"/>
    <property type="project" value="TreeGrafter"/>
</dbReference>
<evidence type="ECO:0000256" key="2">
    <source>
        <dbReference type="ARBA" id="ARBA00022679"/>
    </source>
</evidence>
<dbReference type="PANTHER" id="PTHR43285">
    <property type="entry name" value="ANTHRANILATE PHOSPHORIBOSYLTRANSFERASE"/>
    <property type="match status" value="1"/>
</dbReference>
<dbReference type="AlphaFoldDB" id="A0A4R3Z1H8"/>
<keyword evidence="3" id="KW-0822">Tryptophan biosynthesis</keyword>
<keyword evidence="7" id="KW-1185">Reference proteome</keyword>
<reference evidence="6 7" key="1">
    <citation type="submission" date="2019-03" db="EMBL/GenBank/DDBJ databases">
        <title>Genomic Encyclopedia of Type Strains, Phase IV (KMG-IV): sequencing the most valuable type-strain genomes for metagenomic binning, comparative biology and taxonomic classification.</title>
        <authorList>
            <person name="Goeker M."/>
        </authorList>
    </citation>
    <scope>NUCLEOTIDE SEQUENCE [LARGE SCALE GENOMIC DNA]</scope>
    <source>
        <strain evidence="6 7">DSM 19580</strain>
    </source>
</reference>
<feature type="domain" description="Glycosyl transferase family 3" evidence="4">
    <location>
        <begin position="95"/>
        <end position="323"/>
    </location>
</feature>
<evidence type="ECO:0000256" key="3">
    <source>
        <dbReference type="ARBA" id="ARBA00022822"/>
    </source>
</evidence>
<dbReference type="Pfam" id="PF02885">
    <property type="entry name" value="Glycos_trans_3N"/>
    <property type="match status" value="1"/>
</dbReference>
<evidence type="ECO:0000313" key="6">
    <source>
        <dbReference type="EMBL" id="TCV98078.1"/>
    </source>
</evidence>
<evidence type="ECO:0000259" key="4">
    <source>
        <dbReference type="Pfam" id="PF00591"/>
    </source>
</evidence>
<dbReference type="InterPro" id="IPR035902">
    <property type="entry name" value="Nuc_phospho_transferase"/>
</dbReference>
<dbReference type="Proteomes" id="UP000295719">
    <property type="component" value="Unassembled WGS sequence"/>
</dbReference>
<organism evidence="6 7">
    <name type="scientific">Biostraticola tofi</name>
    <dbReference type="NCBI Taxonomy" id="466109"/>
    <lineage>
        <taxon>Bacteria</taxon>
        <taxon>Pseudomonadati</taxon>
        <taxon>Pseudomonadota</taxon>
        <taxon>Gammaproteobacteria</taxon>
        <taxon>Enterobacterales</taxon>
        <taxon>Bruguierivoracaceae</taxon>
        <taxon>Biostraticola</taxon>
    </lineage>
</organism>
<dbReference type="InterPro" id="IPR036320">
    <property type="entry name" value="Glycosyl_Trfase_fam3_N_dom_sf"/>
</dbReference>
<dbReference type="SUPFAM" id="SSF52418">
    <property type="entry name" value="Nucleoside phosphorylase/phosphoribosyltransferase catalytic domain"/>
    <property type="match status" value="1"/>
</dbReference>
<dbReference type="InterPro" id="IPR017459">
    <property type="entry name" value="Glycosyl_Trfase_fam3_N_dom"/>
</dbReference>
<dbReference type="Gene3D" id="1.20.970.10">
    <property type="entry name" value="Transferase, Pyrimidine Nucleoside Phosphorylase, Chain C"/>
    <property type="match status" value="1"/>
</dbReference>
<keyword evidence="3" id="KW-0057">Aromatic amino acid biosynthesis</keyword>
<proteinExistence type="predicted"/>
<sequence length="326" mass="35874">MDYTKIIKEIGRGKHHARSLDQPTALALYRAMLAGEVPDLELGGILIAFRIKAEAEEEMLGFYQAMQERVMPLQAPADMPPPIVIPSYNGARKQANLTPLLAMALSTLGFPVVVHGVSHDPARVTSAEIFRALGIHPPTRREDAQSALIMQRKPLFLPIKLMSPEMDSQLNLRWRMGVRNSAHTLAKLATPFHHHLHWRLASVSHPEYVPRVAAFFTAINASGLLMNGTEGETYANPQRMARIIGLHRGEQELLLDPQQYPLPPLSSQPEGRDALSTARWTEACLRGELALPDAIRLQLACCLKATGQADGIASALDTIDRAFSPG</sequence>
<protein>
    <submittedName>
        <fullName evidence="6">Anthranilate phosphoribosyltransferase</fullName>
    </submittedName>
</protein>
<name>A0A4R3Z1H8_9GAMM</name>
<evidence type="ECO:0000313" key="7">
    <source>
        <dbReference type="Proteomes" id="UP000295719"/>
    </source>
</evidence>
<dbReference type="NCBIfam" id="NF006005">
    <property type="entry name" value="PRK08136.1"/>
    <property type="match status" value="1"/>
</dbReference>
<feature type="domain" description="Glycosyl transferase family 3 N-terminal" evidence="5">
    <location>
        <begin position="5"/>
        <end position="69"/>
    </location>
</feature>
<evidence type="ECO:0000256" key="1">
    <source>
        <dbReference type="ARBA" id="ARBA00022676"/>
    </source>
</evidence>
<dbReference type="GO" id="GO:0004048">
    <property type="term" value="F:anthranilate phosphoribosyltransferase activity"/>
    <property type="evidence" value="ECO:0007669"/>
    <property type="project" value="InterPro"/>
</dbReference>
<dbReference type="InterPro" id="IPR000312">
    <property type="entry name" value="Glycosyl_Trfase_fam3"/>
</dbReference>
<evidence type="ECO:0000259" key="5">
    <source>
        <dbReference type="Pfam" id="PF02885"/>
    </source>
</evidence>
<gene>
    <name evidence="6" type="ORF">EDC52_103163</name>
</gene>
<accession>A0A4R3Z1H8</accession>
<dbReference type="Gene3D" id="3.40.1030.10">
    <property type="entry name" value="Nucleoside phosphorylase/phosphoribosyltransferase catalytic domain"/>
    <property type="match status" value="1"/>
</dbReference>
<dbReference type="Pfam" id="PF00591">
    <property type="entry name" value="Glycos_transf_3"/>
    <property type="match status" value="1"/>
</dbReference>
<dbReference type="RefSeq" id="WP_131864844.1">
    <property type="nucleotide sequence ID" value="NZ_SMCR01000003.1"/>
</dbReference>
<dbReference type="OrthoDB" id="9768896at2"/>
<keyword evidence="3" id="KW-0028">Amino-acid biosynthesis</keyword>
<dbReference type="GO" id="GO:0000162">
    <property type="term" value="P:L-tryptophan biosynthetic process"/>
    <property type="evidence" value="ECO:0007669"/>
    <property type="project" value="UniProtKB-KW"/>
</dbReference>
<dbReference type="InterPro" id="IPR005940">
    <property type="entry name" value="Anthranilate_Pribosyl_Tfrase"/>
</dbReference>